<dbReference type="InterPro" id="IPR004358">
    <property type="entry name" value="Sig_transdc_His_kin-like_C"/>
</dbReference>
<evidence type="ECO:0000256" key="6">
    <source>
        <dbReference type="ARBA" id="ARBA00022777"/>
    </source>
</evidence>
<dbReference type="InterPro" id="IPR036890">
    <property type="entry name" value="HATPase_C_sf"/>
</dbReference>
<dbReference type="EC" id="2.7.13.3" evidence="2"/>
<keyword evidence="7" id="KW-0902">Two-component regulatory system</keyword>
<dbReference type="SMART" id="SM00260">
    <property type="entry name" value="CheW"/>
    <property type="match status" value="1"/>
</dbReference>
<dbReference type="CDD" id="cd00088">
    <property type="entry name" value="HPT"/>
    <property type="match status" value="1"/>
</dbReference>
<name>A0A6L9UG40_9HYPH</name>
<feature type="domain" description="Histidine kinase" evidence="10">
    <location>
        <begin position="282"/>
        <end position="522"/>
    </location>
</feature>
<feature type="modified residue" description="Phosphohistidine" evidence="9">
    <location>
        <position position="44"/>
    </location>
</feature>
<dbReference type="SUPFAM" id="SSF47384">
    <property type="entry name" value="Homodimeric domain of signal transducing histidine kinase"/>
    <property type="match status" value="1"/>
</dbReference>
<dbReference type="AlphaFoldDB" id="A0A6L9UG40"/>
<dbReference type="PRINTS" id="PR00344">
    <property type="entry name" value="BCTRLSENSOR"/>
</dbReference>
<dbReference type="Proteomes" id="UP000483035">
    <property type="component" value="Unassembled WGS sequence"/>
</dbReference>
<dbReference type="SMART" id="SM00073">
    <property type="entry name" value="HPT"/>
    <property type="match status" value="1"/>
</dbReference>
<keyword evidence="5" id="KW-0808">Transferase</keyword>
<dbReference type="Gene3D" id="1.10.287.560">
    <property type="entry name" value="Histidine kinase CheA-like, homodimeric domain"/>
    <property type="match status" value="1"/>
</dbReference>
<dbReference type="InterPro" id="IPR004105">
    <property type="entry name" value="CheA-like_dim"/>
</dbReference>
<comment type="caution">
    <text evidence="13">The sequence shown here is derived from an EMBL/GenBank/DDBJ whole genome shotgun (WGS) entry which is preliminary data.</text>
</comment>
<dbReference type="GO" id="GO:0005737">
    <property type="term" value="C:cytoplasm"/>
    <property type="evidence" value="ECO:0007669"/>
    <property type="project" value="InterPro"/>
</dbReference>
<dbReference type="Gene3D" id="1.20.120.160">
    <property type="entry name" value="HPT domain"/>
    <property type="match status" value="1"/>
</dbReference>
<evidence type="ECO:0000256" key="9">
    <source>
        <dbReference type="PROSITE-ProRule" id="PRU00110"/>
    </source>
</evidence>
<feature type="domain" description="CheW-like" evidence="11">
    <location>
        <begin position="524"/>
        <end position="654"/>
    </location>
</feature>
<reference evidence="13 14" key="1">
    <citation type="submission" date="2019-12" db="EMBL/GenBank/DDBJ databases">
        <title>Rhizobium genotypes associated with high levels of biological nitrogen fixation by grain legumes in a temperate-maritime cropping system.</title>
        <authorList>
            <person name="Maluk M."/>
            <person name="Francesc Ferrando Molina F."/>
            <person name="Lopez Del Egido L."/>
            <person name="Lafos M."/>
            <person name="Langarica-Fuentes A."/>
            <person name="Gebre Yohannes G."/>
            <person name="Young M.W."/>
            <person name="Martin P."/>
            <person name="Gantlett R."/>
            <person name="Kenicer G."/>
            <person name="Hawes C."/>
            <person name="Begg G.S."/>
            <person name="Quilliam R.S."/>
            <person name="Squire G.R."/>
            <person name="Poole P.S."/>
            <person name="Young P.W."/>
            <person name="Iannetta P.M."/>
            <person name="James E.K."/>
        </authorList>
    </citation>
    <scope>NUCLEOTIDE SEQUENCE [LARGE SCALE GENOMIC DNA]</scope>
    <source>
        <strain evidence="13 14">JHI1118</strain>
    </source>
</reference>
<dbReference type="Pfam" id="PF02895">
    <property type="entry name" value="H-kinase_dim"/>
    <property type="match status" value="1"/>
</dbReference>
<proteinExistence type="predicted"/>
<evidence type="ECO:0000256" key="2">
    <source>
        <dbReference type="ARBA" id="ARBA00012438"/>
    </source>
</evidence>
<dbReference type="InterPro" id="IPR002545">
    <property type="entry name" value="CheW-lke_dom"/>
</dbReference>
<dbReference type="RefSeq" id="WP_163991142.1">
    <property type="nucleotide sequence ID" value="NZ_WUEY01000016.1"/>
</dbReference>
<evidence type="ECO:0000256" key="7">
    <source>
        <dbReference type="ARBA" id="ARBA00023012"/>
    </source>
</evidence>
<organism evidence="13 14">
    <name type="scientific">Rhizobium lusitanum</name>
    <dbReference type="NCBI Taxonomy" id="293958"/>
    <lineage>
        <taxon>Bacteria</taxon>
        <taxon>Pseudomonadati</taxon>
        <taxon>Pseudomonadota</taxon>
        <taxon>Alphaproteobacteria</taxon>
        <taxon>Hyphomicrobiales</taxon>
        <taxon>Rhizobiaceae</taxon>
        <taxon>Rhizobium/Agrobacterium group</taxon>
        <taxon>Rhizobium</taxon>
    </lineage>
</organism>
<keyword evidence="6" id="KW-0418">Kinase</keyword>
<dbReference type="FunFam" id="3.30.565.10:FF:000016">
    <property type="entry name" value="Chemotaxis protein CheA, putative"/>
    <property type="match status" value="1"/>
</dbReference>
<dbReference type="Pfam" id="PF01627">
    <property type="entry name" value="Hpt"/>
    <property type="match status" value="1"/>
</dbReference>
<evidence type="ECO:0000259" key="12">
    <source>
        <dbReference type="PROSITE" id="PS50894"/>
    </source>
</evidence>
<feature type="domain" description="HPt" evidence="12">
    <location>
        <begin position="1"/>
        <end position="101"/>
    </location>
</feature>
<dbReference type="InterPro" id="IPR036097">
    <property type="entry name" value="HisK_dim/P_sf"/>
</dbReference>
<evidence type="ECO:0000256" key="4">
    <source>
        <dbReference type="ARBA" id="ARBA00022553"/>
    </source>
</evidence>
<dbReference type="SUPFAM" id="SSF55874">
    <property type="entry name" value="ATPase domain of HSP90 chaperone/DNA topoisomerase II/histidine kinase"/>
    <property type="match status" value="1"/>
</dbReference>
<evidence type="ECO:0000256" key="3">
    <source>
        <dbReference type="ARBA" id="ARBA00021495"/>
    </source>
</evidence>
<evidence type="ECO:0000256" key="8">
    <source>
        <dbReference type="ARBA" id="ARBA00035100"/>
    </source>
</evidence>
<dbReference type="PROSITE" id="PS50894">
    <property type="entry name" value="HPT"/>
    <property type="match status" value="1"/>
</dbReference>
<comment type="function">
    <text evidence="8">Involved in the transmission of sensory signals from the chemoreceptors to the flagellar motors. CheA is autophosphorylated; it can transfer its phosphate group to either CheB or CheY.</text>
</comment>
<sequence length="654" mass="71208">MDELIAQFTIEARELLQQASDDLLSLEANPQKRESLESAFRAIHTLKGSVGLFDFGPMQSILHRAEDLLSQARAGKIVVDAALVGPLLAVTEWIDDSIGGIEQTERLSDAQEKQAPRLLGLLNGTMTEGDAEDAATSTSITVPGWVQSLKEKFGPSDSEEALVAIKYQPHPECFFSGDDPLAAISHLPDLRYLAFSLKDPRQSIHDYDPFRCNLLIEAVSGVSLAEAERTFRLIPDQVRLFALPREAHGLAPTPPKATSTELADRQLATIRVDSARIDKLVEIAGELITAKNGLLPLAIEASTQGTEALARRILASQHEIERLVASLYSAVTQTRMIPLEHTFRRFPRLVRETSVRLGKVLDLVIEGETVEADREIVENLFEPLLHLIRNGLDHGIEPQTERLQLSKPARGRILLRAQRRSDQIEIEVSDDGRGMDPQRVRARALELGLIAEAKALALSDKDILQFVFAPGVSTASSISDLSGRGIGLDVVQSSVKRLGGTLELQSAVGSGTSFILKLPINFSMAQLMVVEIGSERYGIPIANVLETHKLPASAIQLVRAGKAFVLRNRTIPLLYLGDLLQMPPQSSHSDDLKVLILQAGNDEIGVAVDAIAERAETLTRPLSGLLQGIKGIAGTTLLGDGKVLLVLDMEELVQ</sequence>
<dbReference type="InterPro" id="IPR037006">
    <property type="entry name" value="CheA-like_homodim_sf"/>
</dbReference>
<dbReference type="PANTHER" id="PTHR43395">
    <property type="entry name" value="SENSOR HISTIDINE KINASE CHEA"/>
    <property type="match status" value="1"/>
</dbReference>
<dbReference type="SUPFAM" id="SSF47226">
    <property type="entry name" value="Histidine-containing phosphotransfer domain, HPT domain"/>
    <property type="match status" value="1"/>
</dbReference>
<dbReference type="Gene3D" id="3.30.565.10">
    <property type="entry name" value="Histidine kinase-like ATPase, C-terminal domain"/>
    <property type="match status" value="1"/>
</dbReference>
<comment type="catalytic activity">
    <reaction evidence="1">
        <text>ATP + protein L-histidine = ADP + protein N-phospho-L-histidine.</text>
        <dbReference type="EC" id="2.7.13.3"/>
    </reaction>
</comment>
<dbReference type="InterPro" id="IPR008207">
    <property type="entry name" value="Sig_transdc_His_kin_Hpt_dom"/>
</dbReference>
<dbReference type="GO" id="GO:0000155">
    <property type="term" value="F:phosphorelay sensor kinase activity"/>
    <property type="evidence" value="ECO:0007669"/>
    <property type="project" value="InterPro"/>
</dbReference>
<dbReference type="PROSITE" id="PS50109">
    <property type="entry name" value="HIS_KIN"/>
    <property type="match status" value="1"/>
</dbReference>
<evidence type="ECO:0000259" key="10">
    <source>
        <dbReference type="PROSITE" id="PS50109"/>
    </source>
</evidence>
<keyword evidence="4 9" id="KW-0597">Phosphoprotein</keyword>
<evidence type="ECO:0000313" key="13">
    <source>
        <dbReference type="EMBL" id="NEI73106.1"/>
    </source>
</evidence>
<protein>
    <recommendedName>
        <fullName evidence="3">Chemotaxis protein CheA</fullName>
        <ecNumber evidence="2">2.7.13.3</ecNumber>
    </recommendedName>
</protein>
<evidence type="ECO:0000256" key="1">
    <source>
        <dbReference type="ARBA" id="ARBA00000085"/>
    </source>
</evidence>
<dbReference type="SMART" id="SM00387">
    <property type="entry name" value="HATPase_c"/>
    <property type="match status" value="1"/>
</dbReference>
<dbReference type="GO" id="GO:0006935">
    <property type="term" value="P:chemotaxis"/>
    <property type="evidence" value="ECO:0007669"/>
    <property type="project" value="InterPro"/>
</dbReference>
<dbReference type="Pfam" id="PF01584">
    <property type="entry name" value="CheW"/>
    <property type="match status" value="1"/>
</dbReference>
<dbReference type="InterPro" id="IPR003594">
    <property type="entry name" value="HATPase_dom"/>
</dbReference>
<dbReference type="InterPro" id="IPR051315">
    <property type="entry name" value="Bact_Chemotaxis_CheA"/>
</dbReference>
<dbReference type="EMBL" id="WUEY01000016">
    <property type="protein sequence ID" value="NEI73106.1"/>
    <property type="molecule type" value="Genomic_DNA"/>
</dbReference>
<gene>
    <name evidence="13" type="ORF">GR212_26420</name>
</gene>
<evidence type="ECO:0000256" key="5">
    <source>
        <dbReference type="ARBA" id="ARBA00022679"/>
    </source>
</evidence>
<dbReference type="InterPro" id="IPR036061">
    <property type="entry name" value="CheW-like_dom_sf"/>
</dbReference>
<dbReference type="InterPro" id="IPR005467">
    <property type="entry name" value="His_kinase_dom"/>
</dbReference>
<dbReference type="PANTHER" id="PTHR43395:SF1">
    <property type="entry name" value="CHEMOTAXIS PROTEIN CHEA"/>
    <property type="match status" value="1"/>
</dbReference>
<dbReference type="SUPFAM" id="SSF50341">
    <property type="entry name" value="CheW-like"/>
    <property type="match status" value="1"/>
</dbReference>
<dbReference type="Pfam" id="PF02518">
    <property type="entry name" value="HATPase_c"/>
    <property type="match status" value="1"/>
</dbReference>
<evidence type="ECO:0000313" key="14">
    <source>
        <dbReference type="Proteomes" id="UP000483035"/>
    </source>
</evidence>
<dbReference type="Gene3D" id="2.30.30.40">
    <property type="entry name" value="SH3 Domains"/>
    <property type="match status" value="1"/>
</dbReference>
<dbReference type="InterPro" id="IPR036641">
    <property type="entry name" value="HPT_dom_sf"/>
</dbReference>
<dbReference type="SMART" id="SM01231">
    <property type="entry name" value="H-kinase_dim"/>
    <property type="match status" value="1"/>
</dbReference>
<evidence type="ECO:0000259" key="11">
    <source>
        <dbReference type="PROSITE" id="PS50851"/>
    </source>
</evidence>
<dbReference type="PROSITE" id="PS50851">
    <property type="entry name" value="CHEW"/>
    <property type="match status" value="1"/>
</dbReference>
<accession>A0A6L9UG40</accession>